<evidence type="ECO:0000313" key="2">
    <source>
        <dbReference type="EMBL" id="CAK7226722.1"/>
    </source>
</evidence>
<feature type="domain" description="AB hydrolase-1" evidence="1">
    <location>
        <begin position="3"/>
        <end position="229"/>
    </location>
</feature>
<evidence type="ECO:0000313" key="3">
    <source>
        <dbReference type="Proteomes" id="UP001642482"/>
    </source>
</evidence>
<dbReference type="PANTHER" id="PTHR43433">
    <property type="entry name" value="HYDROLASE, ALPHA/BETA FOLD FAMILY PROTEIN"/>
    <property type="match status" value="1"/>
</dbReference>
<dbReference type="InterPro" id="IPR000073">
    <property type="entry name" value="AB_hydrolase_1"/>
</dbReference>
<sequence length="260" mass="29073">MAQDLVEVLDHAGWTARRQVHAVGLSLGGMIAQELGLLIPKRIASLNLIHTAAHIESTWLDYIRTYSQILKKKTVDETLWAAASAMFSHDWLLQADDAEVPDTSIHGVHPPNADDVACGHQEIPSTYLKFENNYSRYAAQELTKQNDPLFTDADKWAVLGHFLASSMHHLSDARLVRLAEEVGRDRILVLHASEDEMIPARYGAHLMSVMKPVRSVMRQGSGHVPKLERAQWFNELLATTFKATGNLYNDAARSGFMHTL</sequence>
<comment type="caution">
    <text evidence="2">The sequence shown here is derived from an EMBL/GenBank/DDBJ whole genome shotgun (WGS) entry which is preliminary data.</text>
</comment>
<dbReference type="Gene3D" id="3.40.50.1820">
    <property type="entry name" value="alpha/beta hydrolase"/>
    <property type="match status" value="1"/>
</dbReference>
<dbReference type="EMBL" id="CAWUHD010000068">
    <property type="protein sequence ID" value="CAK7226722.1"/>
    <property type="molecule type" value="Genomic_DNA"/>
</dbReference>
<dbReference type="SUPFAM" id="SSF53474">
    <property type="entry name" value="alpha/beta-Hydrolases"/>
    <property type="match status" value="1"/>
</dbReference>
<dbReference type="Pfam" id="PF00561">
    <property type="entry name" value="Abhydrolase_1"/>
    <property type="match status" value="1"/>
</dbReference>
<accession>A0ABP0C407</accession>
<protein>
    <recommendedName>
        <fullName evidence="1">AB hydrolase-1 domain-containing protein</fullName>
    </recommendedName>
</protein>
<reference evidence="2 3" key="1">
    <citation type="submission" date="2024-01" db="EMBL/GenBank/DDBJ databases">
        <authorList>
            <person name="Allen C."/>
            <person name="Tagirdzhanova G."/>
        </authorList>
    </citation>
    <scope>NUCLEOTIDE SEQUENCE [LARGE SCALE GENOMIC DNA]</scope>
</reference>
<gene>
    <name evidence="2" type="ORF">SEUCBS140593_006338</name>
</gene>
<dbReference type="InterPro" id="IPR050471">
    <property type="entry name" value="AB_hydrolase"/>
</dbReference>
<evidence type="ECO:0000259" key="1">
    <source>
        <dbReference type="Pfam" id="PF00561"/>
    </source>
</evidence>
<proteinExistence type="predicted"/>
<dbReference type="PANTHER" id="PTHR43433:SF5">
    <property type="entry name" value="AB HYDROLASE-1 DOMAIN-CONTAINING PROTEIN"/>
    <property type="match status" value="1"/>
</dbReference>
<keyword evidence="3" id="KW-1185">Reference proteome</keyword>
<dbReference type="Proteomes" id="UP001642482">
    <property type="component" value="Unassembled WGS sequence"/>
</dbReference>
<dbReference type="InterPro" id="IPR029058">
    <property type="entry name" value="AB_hydrolase_fold"/>
</dbReference>
<organism evidence="2 3">
    <name type="scientific">Sporothrix eucalyptigena</name>
    <dbReference type="NCBI Taxonomy" id="1812306"/>
    <lineage>
        <taxon>Eukaryota</taxon>
        <taxon>Fungi</taxon>
        <taxon>Dikarya</taxon>
        <taxon>Ascomycota</taxon>
        <taxon>Pezizomycotina</taxon>
        <taxon>Sordariomycetes</taxon>
        <taxon>Sordariomycetidae</taxon>
        <taxon>Ophiostomatales</taxon>
        <taxon>Ophiostomataceae</taxon>
        <taxon>Sporothrix</taxon>
    </lineage>
</organism>
<name>A0ABP0C407_9PEZI</name>